<dbReference type="EMBL" id="CP031517">
    <property type="protein sequence ID" value="QOS40477.1"/>
    <property type="molecule type" value="Genomic_DNA"/>
</dbReference>
<gene>
    <name evidence="4" type="ORF">DYE49_08405</name>
    <name evidence="3" type="ORF">HNP77_000140</name>
</gene>
<dbReference type="InterPro" id="IPR025420">
    <property type="entry name" value="DUF4143"/>
</dbReference>
<dbReference type="RefSeq" id="WP_184651243.1">
    <property type="nucleotide sequence ID" value="NZ_JACHFR010000001.1"/>
</dbReference>
<name>A0A840SD02_9SPIR</name>
<feature type="domain" description="DUF4143" evidence="2">
    <location>
        <begin position="210"/>
        <end position="369"/>
    </location>
</feature>
<organism evidence="3 5">
    <name type="scientific">Treponema rectale</name>
    <dbReference type="NCBI Taxonomy" id="744512"/>
    <lineage>
        <taxon>Bacteria</taxon>
        <taxon>Pseudomonadati</taxon>
        <taxon>Spirochaetota</taxon>
        <taxon>Spirochaetia</taxon>
        <taxon>Spirochaetales</taxon>
        <taxon>Treponemataceae</taxon>
        <taxon>Treponema</taxon>
    </lineage>
</organism>
<dbReference type="PANTHER" id="PTHR33295">
    <property type="entry name" value="ATPASE"/>
    <property type="match status" value="1"/>
</dbReference>
<evidence type="ECO:0000313" key="4">
    <source>
        <dbReference type="EMBL" id="QOS40477.1"/>
    </source>
</evidence>
<dbReference type="AlphaFoldDB" id="A0A840SD02"/>
<feature type="domain" description="AAA" evidence="1">
    <location>
        <begin position="21"/>
        <end position="164"/>
    </location>
</feature>
<dbReference type="Proteomes" id="UP000578697">
    <property type="component" value="Unassembled WGS sequence"/>
</dbReference>
<evidence type="ECO:0000313" key="5">
    <source>
        <dbReference type="Proteomes" id="UP000578697"/>
    </source>
</evidence>
<keyword evidence="5" id="KW-1185">Reference proteome</keyword>
<dbReference type="KEGG" id="trc:DYE49_08405"/>
<dbReference type="GO" id="GO:0005524">
    <property type="term" value="F:ATP binding"/>
    <property type="evidence" value="ECO:0007669"/>
    <property type="project" value="UniProtKB-KW"/>
</dbReference>
<dbReference type="InterPro" id="IPR041682">
    <property type="entry name" value="AAA_14"/>
</dbReference>
<dbReference type="PANTHER" id="PTHR33295:SF18">
    <property type="entry name" value="AAA+ ATPASE DOMAIN-CONTAINING PROTEIN"/>
    <property type="match status" value="1"/>
</dbReference>
<reference evidence="3 5" key="2">
    <citation type="submission" date="2020-08" db="EMBL/GenBank/DDBJ databases">
        <title>Genomic Encyclopedia of Type Strains, Phase IV (KMG-IV): sequencing the most valuable type-strain genomes for metagenomic binning, comparative biology and taxonomic classification.</title>
        <authorList>
            <person name="Goeker M."/>
        </authorList>
    </citation>
    <scope>NUCLEOTIDE SEQUENCE [LARGE SCALE GENOMIC DNA]</scope>
    <source>
        <strain evidence="3 5">DSM 103679</strain>
    </source>
</reference>
<evidence type="ECO:0000313" key="3">
    <source>
        <dbReference type="EMBL" id="MBB5217796.1"/>
    </source>
</evidence>
<dbReference type="InterPro" id="IPR027417">
    <property type="entry name" value="P-loop_NTPase"/>
</dbReference>
<dbReference type="Pfam" id="PF13173">
    <property type="entry name" value="AAA_14"/>
    <property type="match status" value="1"/>
</dbReference>
<dbReference type="Pfam" id="PF13635">
    <property type="entry name" value="DUF4143"/>
    <property type="match status" value="1"/>
</dbReference>
<dbReference type="EMBL" id="JACHFR010000001">
    <property type="protein sequence ID" value="MBB5217796.1"/>
    <property type="molecule type" value="Genomic_DNA"/>
</dbReference>
<evidence type="ECO:0000259" key="1">
    <source>
        <dbReference type="Pfam" id="PF13173"/>
    </source>
</evidence>
<accession>A0A840SD02</accession>
<keyword evidence="4" id="KW-0547">Nucleotide-binding</keyword>
<evidence type="ECO:0000313" key="6">
    <source>
        <dbReference type="Proteomes" id="UP000593591"/>
    </source>
</evidence>
<reference evidence="4 6" key="1">
    <citation type="submission" date="2018-08" db="EMBL/GenBank/DDBJ databases">
        <title>The first complete genome of Treponema rectale (CHPAT), a commensal spirochete of the bovine rectum.</title>
        <authorList>
            <person name="Staton G.J."/>
            <person name="Clegg S.R."/>
            <person name="Carter S.D."/>
            <person name="Radford A.D."/>
            <person name="Darby A."/>
            <person name="Hall N."/>
            <person name="Birtles R.J."/>
            <person name="Evans N.J."/>
        </authorList>
    </citation>
    <scope>NUCLEOTIDE SEQUENCE [LARGE SCALE GENOMIC DNA]</scope>
    <source>
        <strain evidence="4 6">CHPA</strain>
    </source>
</reference>
<sequence length="430" mass="50046">MKILRSKYIEALKNRMNNGLIKVVTGIRRCGKSYLLFNLFVDFLKSTGVSDDCIIELALDDDLNEKYRNPEELSVYIRSLVKDADKTYYILLDEIQFAISDEEYKHPEKPIKIYSVLNGLLRLSNVDVYITGSNSRFLSKDILTEFRGRGDEVHVLPFSFSEYLQGYSGDVYHAWADYIVYGGLPLVLNMKTDEQKSSYLINLFTETYIKDIIARNKIEKTQELENLIDILASSTGSYTNPTRILKTFQTVLHSKLSINTLINFFDYLEDSFIINAAKRYDVKGRKYIGSLNKYYFEDVGLRNARLNFRQIEESHLMENVIYNELRYRGFNVDVGIVEKRETDDEGKRKRILYEVDFIANQGSRKYYIQSALNISSAEKSEQEKKSLKSVNDSFKKIIIVKDVIKQYMDEDGIMIISLFDFLQDENSLNF</sequence>
<dbReference type="SUPFAM" id="SSF52540">
    <property type="entry name" value="P-loop containing nucleoside triphosphate hydrolases"/>
    <property type="match status" value="1"/>
</dbReference>
<evidence type="ECO:0000259" key="2">
    <source>
        <dbReference type="Pfam" id="PF13635"/>
    </source>
</evidence>
<keyword evidence="4" id="KW-0067">ATP-binding</keyword>
<proteinExistence type="predicted"/>
<protein>
    <submittedName>
        <fullName evidence="4">ATP-binding protein</fullName>
    </submittedName>
</protein>
<dbReference type="Proteomes" id="UP000593591">
    <property type="component" value="Chromosome"/>
</dbReference>